<dbReference type="RefSeq" id="WP_211020272.1">
    <property type="nucleotide sequence ID" value="NZ_BOSL01000011.1"/>
</dbReference>
<feature type="signal peptide" evidence="2">
    <location>
        <begin position="1"/>
        <end position="27"/>
    </location>
</feature>
<feature type="compositionally biased region" description="Low complexity" evidence="1">
    <location>
        <begin position="70"/>
        <end position="82"/>
    </location>
</feature>
<dbReference type="EMBL" id="BOSL01000011">
    <property type="protein sequence ID" value="GIP54326.1"/>
    <property type="molecule type" value="Genomic_DNA"/>
</dbReference>
<dbReference type="PROSITE" id="PS51257">
    <property type="entry name" value="PROKAR_LIPOPROTEIN"/>
    <property type="match status" value="1"/>
</dbReference>
<gene>
    <name evidence="3" type="ORF">J42TS3_33610</name>
</gene>
<evidence type="ECO:0000313" key="4">
    <source>
        <dbReference type="Proteomes" id="UP000679992"/>
    </source>
</evidence>
<feature type="chain" id="PRO_5045079760" evidence="2">
    <location>
        <begin position="28"/>
        <end position="166"/>
    </location>
</feature>
<organism evidence="3 4">
    <name type="scientific">Paenibacillus vini</name>
    <dbReference type="NCBI Taxonomy" id="1476024"/>
    <lineage>
        <taxon>Bacteria</taxon>
        <taxon>Bacillati</taxon>
        <taxon>Bacillota</taxon>
        <taxon>Bacilli</taxon>
        <taxon>Bacillales</taxon>
        <taxon>Paenibacillaceae</taxon>
        <taxon>Paenibacillus</taxon>
    </lineage>
</organism>
<name>A0ABQ4MEB9_9BACL</name>
<evidence type="ECO:0000313" key="3">
    <source>
        <dbReference type="EMBL" id="GIP54326.1"/>
    </source>
</evidence>
<protein>
    <submittedName>
        <fullName evidence="3">Uncharacterized protein</fullName>
    </submittedName>
</protein>
<keyword evidence="4" id="KW-1185">Reference proteome</keyword>
<evidence type="ECO:0000256" key="1">
    <source>
        <dbReference type="SAM" id="MobiDB-lite"/>
    </source>
</evidence>
<sequence>MTRHKKILTFAAVAVLTLALTACGGNAGNAENNGNAGNTGNSGNVENSGNAGNAGNSGNNVDPSSPTDENGTNAGNAGNSSAEQPDSEQTSDTKQGKGTWVGLEDSHSAEIMMNGVPESFQLSESVQGTADGLNSDDAVEFEYVEKAIEGEASLKQKTITKLGKTG</sequence>
<feature type="region of interest" description="Disordered" evidence="1">
    <location>
        <begin position="34"/>
        <end position="105"/>
    </location>
</feature>
<evidence type="ECO:0000256" key="2">
    <source>
        <dbReference type="SAM" id="SignalP"/>
    </source>
</evidence>
<feature type="compositionally biased region" description="Low complexity" evidence="1">
    <location>
        <begin position="34"/>
        <end position="61"/>
    </location>
</feature>
<feature type="compositionally biased region" description="Polar residues" evidence="1">
    <location>
        <begin position="83"/>
        <end position="93"/>
    </location>
</feature>
<comment type="caution">
    <text evidence="3">The sequence shown here is derived from an EMBL/GenBank/DDBJ whole genome shotgun (WGS) entry which is preliminary data.</text>
</comment>
<keyword evidence="2" id="KW-0732">Signal</keyword>
<accession>A0ABQ4MEB9</accession>
<dbReference type="Proteomes" id="UP000679992">
    <property type="component" value="Unassembled WGS sequence"/>
</dbReference>
<reference evidence="3 4" key="1">
    <citation type="submission" date="2021-03" db="EMBL/GenBank/DDBJ databases">
        <title>Antimicrobial resistance genes in bacteria isolated from Japanese honey, and their potential for conferring macrolide and lincosamide resistance in the American foulbrood pathogen Paenibacillus larvae.</title>
        <authorList>
            <person name="Okamoto M."/>
            <person name="Kumagai M."/>
            <person name="Kanamori H."/>
            <person name="Takamatsu D."/>
        </authorList>
    </citation>
    <scope>NUCLEOTIDE SEQUENCE [LARGE SCALE GENOMIC DNA]</scope>
    <source>
        <strain evidence="3 4">J42TS3</strain>
    </source>
</reference>
<proteinExistence type="predicted"/>